<gene>
    <name evidence="7" type="ORF">PDUR_24900</name>
</gene>
<evidence type="ECO:0000256" key="5">
    <source>
        <dbReference type="ARBA" id="ARBA00022967"/>
    </source>
</evidence>
<dbReference type="eggNOG" id="COG1134">
    <property type="taxonomic scope" value="Bacteria"/>
</dbReference>
<evidence type="ECO:0000256" key="3">
    <source>
        <dbReference type="ARBA" id="ARBA00022741"/>
    </source>
</evidence>
<sequence>MEIKSVSKIYKLYDTNADRLKEAIIPSKKKRHKEFYALNNLSLNIHKGECIGFLGKNGAGKSTALKIITGVLKPSSGAVTVKGKIAALLELGAGFNPELTGLDNIFFNGNIMGFSRQEMMERLDSILEFADIDDFINQPVKTYSSGMFARLAFAVAINVEPDILIIDEALSVGDVAFQTKCFRRINEFKEQGKTIIFVTHSMDTILKYCNRAVVIHNGENIAEGSAKEMVDVYKKILVNLYDISEEMKINKNASLSEIGEWKNYFSLNKTLLEYGDKKAEIVDFGIFDMNECPSSKVISDEPVIIKMKVVFHDRIDEPIFAFTIKDVKGNELCGTNTMFENIVTSTSNPGEVVTVSFTQSLKLQSGFYTLSLGCTGFQNGELVVYHRLYDVLSFESSIFKNIVGVYDVESQIQLYKSEQSRVLT</sequence>
<dbReference type="InterPro" id="IPR003439">
    <property type="entry name" value="ABC_transporter-like_ATP-bd"/>
</dbReference>
<dbReference type="EMBL" id="CP009288">
    <property type="protein sequence ID" value="AIQ14753.1"/>
    <property type="molecule type" value="Genomic_DNA"/>
</dbReference>
<dbReference type="PANTHER" id="PTHR46743:SF2">
    <property type="entry name" value="TEICHOIC ACIDS EXPORT ATP-BINDING PROTEIN TAGH"/>
    <property type="match status" value="1"/>
</dbReference>
<reference evidence="7 8" key="1">
    <citation type="submission" date="2014-08" db="EMBL/GenBank/DDBJ databases">
        <title>Comparative genomics of the Paenibacillus odorifer group.</title>
        <authorList>
            <person name="den Bakker H.C."/>
            <person name="Tsai Y.-C."/>
            <person name="Martin N."/>
            <person name="Korlach J."/>
            <person name="Wiedmann M."/>
        </authorList>
    </citation>
    <scope>NUCLEOTIDE SEQUENCE [LARGE SCALE GENOMIC DNA]</scope>
    <source>
        <strain evidence="7 8">DSM 1735</strain>
    </source>
</reference>
<evidence type="ECO:0000259" key="6">
    <source>
        <dbReference type="PROSITE" id="PS50893"/>
    </source>
</evidence>
<dbReference type="GO" id="GO:0005524">
    <property type="term" value="F:ATP binding"/>
    <property type="evidence" value="ECO:0007669"/>
    <property type="project" value="UniProtKB-KW"/>
</dbReference>
<organism evidence="7 8">
    <name type="scientific">Paenibacillus durus</name>
    <name type="common">Paenibacillus azotofixans</name>
    <dbReference type="NCBI Taxonomy" id="44251"/>
    <lineage>
        <taxon>Bacteria</taxon>
        <taxon>Bacillati</taxon>
        <taxon>Bacillota</taxon>
        <taxon>Bacilli</taxon>
        <taxon>Bacillales</taxon>
        <taxon>Paenibacillaceae</taxon>
        <taxon>Paenibacillus</taxon>
    </lineage>
</organism>
<dbReference type="STRING" id="44251.PDUR_24900"/>
<dbReference type="AlphaFoldDB" id="A0A089HWI8"/>
<name>A0A089HWI8_PAEDU</name>
<keyword evidence="5" id="KW-1278">Translocase</keyword>
<evidence type="ECO:0000256" key="1">
    <source>
        <dbReference type="ARBA" id="ARBA00005417"/>
    </source>
</evidence>
<dbReference type="SUPFAM" id="SSF52540">
    <property type="entry name" value="P-loop containing nucleoside triphosphate hydrolases"/>
    <property type="match status" value="1"/>
</dbReference>
<dbReference type="GO" id="GO:0140359">
    <property type="term" value="F:ABC-type transporter activity"/>
    <property type="evidence" value="ECO:0007669"/>
    <property type="project" value="InterPro"/>
</dbReference>
<dbReference type="InterPro" id="IPR027417">
    <property type="entry name" value="P-loop_NTPase"/>
</dbReference>
<evidence type="ECO:0000256" key="4">
    <source>
        <dbReference type="ARBA" id="ARBA00022840"/>
    </source>
</evidence>
<accession>A0A089HWI8</accession>
<dbReference type="InterPro" id="IPR029439">
    <property type="entry name" value="Wzt_C"/>
</dbReference>
<dbReference type="Pfam" id="PF14524">
    <property type="entry name" value="Wzt_C"/>
    <property type="match status" value="1"/>
</dbReference>
<dbReference type="PROSITE" id="PS50893">
    <property type="entry name" value="ABC_TRANSPORTER_2"/>
    <property type="match status" value="1"/>
</dbReference>
<dbReference type="CDD" id="cd03220">
    <property type="entry name" value="ABC_KpsT_Wzt"/>
    <property type="match status" value="1"/>
</dbReference>
<feature type="domain" description="ABC transporter" evidence="6">
    <location>
        <begin position="20"/>
        <end position="242"/>
    </location>
</feature>
<dbReference type="InterPro" id="IPR017871">
    <property type="entry name" value="ABC_transporter-like_CS"/>
</dbReference>
<dbReference type="GO" id="GO:0016887">
    <property type="term" value="F:ATP hydrolysis activity"/>
    <property type="evidence" value="ECO:0007669"/>
    <property type="project" value="InterPro"/>
</dbReference>
<keyword evidence="4" id="KW-0067">ATP-binding</keyword>
<dbReference type="PROSITE" id="PS00211">
    <property type="entry name" value="ABC_TRANSPORTER_1"/>
    <property type="match status" value="1"/>
</dbReference>
<dbReference type="Proteomes" id="UP000029409">
    <property type="component" value="Chromosome"/>
</dbReference>
<dbReference type="Gene3D" id="3.40.50.300">
    <property type="entry name" value="P-loop containing nucleotide triphosphate hydrolases"/>
    <property type="match status" value="1"/>
</dbReference>
<dbReference type="CDD" id="cd10147">
    <property type="entry name" value="Wzt_C-like"/>
    <property type="match status" value="1"/>
</dbReference>
<evidence type="ECO:0000313" key="7">
    <source>
        <dbReference type="EMBL" id="AIQ14753.1"/>
    </source>
</evidence>
<dbReference type="Pfam" id="PF00005">
    <property type="entry name" value="ABC_tran"/>
    <property type="match status" value="1"/>
</dbReference>
<proteinExistence type="inferred from homology"/>
<dbReference type="Gene3D" id="2.70.50.60">
    <property type="entry name" value="abc- transporter (atp binding component) like domain"/>
    <property type="match status" value="1"/>
</dbReference>
<keyword evidence="2" id="KW-0813">Transport</keyword>
<dbReference type="InterPro" id="IPR015860">
    <property type="entry name" value="ABC_transpr_TagH-like"/>
</dbReference>
<protein>
    <submittedName>
        <fullName evidence="7">ABC transporter</fullName>
    </submittedName>
</protein>
<dbReference type="InterPro" id="IPR003593">
    <property type="entry name" value="AAA+_ATPase"/>
</dbReference>
<keyword evidence="8" id="KW-1185">Reference proteome</keyword>
<evidence type="ECO:0000313" key="8">
    <source>
        <dbReference type="Proteomes" id="UP000029409"/>
    </source>
</evidence>
<dbReference type="PANTHER" id="PTHR46743">
    <property type="entry name" value="TEICHOIC ACIDS EXPORT ATP-BINDING PROTEIN TAGH"/>
    <property type="match status" value="1"/>
</dbReference>
<keyword evidence="3" id="KW-0547">Nucleotide-binding</keyword>
<comment type="similarity">
    <text evidence="1">Belongs to the ABC transporter superfamily.</text>
</comment>
<evidence type="ECO:0000256" key="2">
    <source>
        <dbReference type="ARBA" id="ARBA00022448"/>
    </source>
</evidence>
<dbReference type="InterPro" id="IPR050683">
    <property type="entry name" value="Bact_Polysacc_Export_ATP-bd"/>
</dbReference>
<dbReference type="SMART" id="SM00382">
    <property type="entry name" value="AAA"/>
    <property type="match status" value="1"/>
</dbReference>
<dbReference type="GO" id="GO:0016020">
    <property type="term" value="C:membrane"/>
    <property type="evidence" value="ECO:0007669"/>
    <property type="project" value="InterPro"/>
</dbReference>
<dbReference type="KEGG" id="pdu:PDUR_24900"/>